<dbReference type="Proteomes" id="UP000732399">
    <property type="component" value="Unassembled WGS sequence"/>
</dbReference>
<evidence type="ECO:0000256" key="2">
    <source>
        <dbReference type="SAM" id="Phobius"/>
    </source>
</evidence>
<feature type="compositionally biased region" description="Basic and acidic residues" evidence="1">
    <location>
        <begin position="94"/>
        <end position="103"/>
    </location>
</feature>
<dbReference type="EMBL" id="JAAVJH010000018">
    <property type="protein sequence ID" value="NJR80469.1"/>
    <property type="molecule type" value="Genomic_DNA"/>
</dbReference>
<reference evidence="3 4" key="1">
    <citation type="submission" date="2020-03" db="EMBL/GenBank/DDBJ databases">
        <authorList>
            <person name="Wang L."/>
            <person name="He N."/>
            <person name="Li Y."/>
            <person name="Fang Y."/>
            <person name="Zhang F."/>
        </authorList>
    </citation>
    <scope>NUCLEOTIDE SEQUENCE [LARGE SCALE GENOMIC DNA]</scope>
    <source>
        <strain evidence="3 4">36D10-4-7</strain>
    </source>
</reference>
<gene>
    <name evidence="3" type="ORF">HBH26_17970</name>
</gene>
<sequence>MIGLLLPLAARIGVAPRFQRLAAWAFLLLAAVALIFAVRAAWRGWLADRDAAVVQSHDKDLTIEAAARVTAADRAADAAMRNRDDAFDNSQATLKDKADEAARTRRSPLDAVFNGMR</sequence>
<organism evidence="3 4">
    <name type="scientific">Sphingomonas corticis</name>
    <dbReference type="NCBI Taxonomy" id="2722791"/>
    <lineage>
        <taxon>Bacteria</taxon>
        <taxon>Pseudomonadati</taxon>
        <taxon>Pseudomonadota</taxon>
        <taxon>Alphaproteobacteria</taxon>
        <taxon>Sphingomonadales</taxon>
        <taxon>Sphingomonadaceae</taxon>
        <taxon>Sphingomonas</taxon>
    </lineage>
</organism>
<protein>
    <submittedName>
        <fullName evidence="3">Uncharacterized protein</fullName>
    </submittedName>
</protein>
<dbReference type="RefSeq" id="WP_168136023.1">
    <property type="nucleotide sequence ID" value="NZ_JAAVJH010000018.1"/>
</dbReference>
<keyword evidence="4" id="KW-1185">Reference proteome</keyword>
<proteinExistence type="predicted"/>
<evidence type="ECO:0000313" key="4">
    <source>
        <dbReference type="Proteomes" id="UP000732399"/>
    </source>
</evidence>
<evidence type="ECO:0000256" key="1">
    <source>
        <dbReference type="SAM" id="MobiDB-lite"/>
    </source>
</evidence>
<keyword evidence="2" id="KW-0812">Transmembrane</keyword>
<feature type="region of interest" description="Disordered" evidence="1">
    <location>
        <begin position="93"/>
        <end position="117"/>
    </location>
</feature>
<keyword evidence="2" id="KW-1133">Transmembrane helix</keyword>
<keyword evidence="2" id="KW-0472">Membrane</keyword>
<accession>A0ABX1CSH9</accession>
<comment type="caution">
    <text evidence="3">The sequence shown here is derived from an EMBL/GenBank/DDBJ whole genome shotgun (WGS) entry which is preliminary data.</text>
</comment>
<name>A0ABX1CSH9_9SPHN</name>
<feature type="transmembrane region" description="Helical" evidence="2">
    <location>
        <begin position="21"/>
        <end position="42"/>
    </location>
</feature>
<evidence type="ECO:0000313" key="3">
    <source>
        <dbReference type="EMBL" id="NJR80469.1"/>
    </source>
</evidence>